<organism evidence="2 3">
    <name type="scientific">Lacticaseibacillus thailandensis DSM 22698 = JCM 13996</name>
    <dbReference type="NCBI Taxonomy" id="1423810"/>
    <lineage>
        <taxon>Bacteria</taxon>
        <taxon>Bacillati</taxon>
        <taxon>Bacillota</taxon>
        <taxon>Bacilli</taxon>
        <taxon>Lactobacillales</taxon>
        <taxon>Lactobacillaceae</taxon>
        <taxon>Lacticaseibacillus</taxon>
    </lineage>
</organism>
<evidence type="ECO:0000313" key="2">
    <source>
        <dbReference type="EMBL" id="KRM87165.1"/>
    </source>
</evidence>
<proteinExistence type="predicted"/>
<name>A0A0R2C5Z5_9LACO</name>
<dbReference type="EMBL" id="AYZK01000003">
    <property type="protein sequence ID" value="KRM87165.1"/>
    <property type="molecule type" value="Genomic_DNA"/>
</dbReference>
<evidence type="ECO:0000313" key="3">
    <source>
        <dbReference type="Proteomes" id="UP000051789"/>
    </source>
</evidence>
<feature type="domain" description="HTH cro/C1-type" evidence="1">
    <location>
        <begin position="77"/>
        <end position="111"/>
    </location>
</feature>
<accession>A0A0R2C5Z5</accession>
<comment type="caution">
    <text evidence="2">The sequence shown here is derived from an EMBL/GenBank/DDBJ whole genome shotgun (WGS) entry which is preliminary data.</text>
</comment>
<dbReference type="AlphaFoldDB" id="A0A0R2C5Z5"/>
<dbReference type="STRING" id="1423810.FD19_GL001319"/>
<dbReference type="SMART" id="SM00530">
    <property type="entry name" value="HTH_XRE"/>
    <property type="match status" value="2"/>
</dbReference>
<dbReference type="PATRIC" id="fig|1423810.4.peg.1355"/>
<dbReference type="InterPro" id="IPR001387">
    <property type="entry name" value="Cro/C1-type_HTH"/>
</dbReference>
<dbReference type="Proteomes" id="UP000051789">
    <property type="component" value="Unassembled WGS sequence"/>
</dbReference>
<reference evidence="2 3" key="1">
    <citation type="journal article" date="2015" name="Genome Announc.">
        <title>Expanding the biotechnology potential of lactobacilli through comparative genomics of 213 strains and associated genera.</title>
        <authorList>
            <person name="Sun Z."/>
            <person name="Harris H.M."/>
            <person name="McCann A."/>
            <person name="Guo C."/>
            <person name="Argimon S."/>
            <person name="Zhang W."/>
            <person name="Yang X."/>
            <person name="Jeffery I.B."/>
            <person name="Cooney J.C."/>
            <person name="Kagawa T.F."/>
            <person name="Liu W."/>
            <person name="Song Y."/>
            <person name="Salvetti E."/>
            <person name="Wrobel A."/>
            <person name="Rasinkangas P."/>
            <person name="Parkhill J."/>
            <person name="Rea M.C."/>
            <person name="O'Sullivan O."/>
            <person name="Ritari J."/>
            <person name="Douillard F.P."/>
            <person name="Paul Ross R."/>
            <person name="Yang R."/>
            <person name="Briner A.E."/>
            <person name="Felis G.E."/>
            <person name="de Vos W.M."/>
            <person name="Barrangou R."/>
            <person name="Klaenhammer T.R."/>
            <person name="Caufield P.W."/>
            <person name="Cui Y."/>
            <person name="Zhang H."/>
            <person name="O'Toole P.W."/>
        </authorList>
    </citation>
    <scope>NUCLEOTIDE SEQUENCE [LARGE SCALE GENOMIC DNA]</scope>
    <source>
        <strain evidence="2 3">DSM 22698</strain>
    </source>
</reference>
<gene>
    <name evidence="2" type="ORF">FD19_GL001319</name>
</gene>
<dbReference type="CDD" id="cd00093">
    <property type="entry name" value="HTH_XRE"/>
    <property type="match status" value="1"/>
</dbReference>
<sequence>MVTEQSFLDVTVLQVRIISYNVMLNGSNLLGNVTVQLAGSERMGTEQSTYLQRLGQFFHDVRVGRGVKLREAAGDWSVSTLSRFERGEHDISADKGVELMARLGLEDTDFLSFYNRQPGNLPVLAMDAALSYEPAMVVRRRAAYFAEHPERNTLTSVVATCLNAAEHWREPDFRFSDAEEQLLADRLAVPEHYAFLEVAMLKVIGGPASHELLTLLWQRIERMGPKWPYYGIRLLMVWLGAIMDRDMPLIDGIEAKLTPIFTHYAENKFTLEYLPNWAYGQAAVRWLRDPTAANAARIQQLIDDLMVMGAADDAHWFNNMFTRMQHAHVRHNDTLVDHPLTLAVSHTLGQLLQNQRHYFGLSLRDISQGFSVSALRRFEAGATQIAFAGLMRLMGSLGLQPSQYFTYLGRTDRHPLGVIGLRATYIRLKHYVPDSEQPAPVVICQQFVLQIPEKPQSVLSVQMLVLYTVAGLALPVEISGGLQAIFTLLMQSNQWQVMEMLAAQALVHWLAPEQIVPLFQHGHRLLVKSPEMLGGTYFFEGLNYALVHVTKTSPHGVARMFLKQFDWLPRGANFTPGAWTATGSWLFARALISPGPKAMAACRSFVARSRRVGHLDAVDAMQESWGDLVPEALFKREC</sequence>
<protein>
    <submittedName>
        <fullName evidence="2">Transcriptional regulator</fullName>
    </submittedName>
</protein>
<dbReference type="PROSITE" id="PS50943">
    <property type="entry name" value="HTH_CROC1"/>
    <property type="match status" value="1"/>
</dbReference>
<keyword evidence="3" id="KW-1185">Reference proteome</keyword>
<evidence type="ECO:0000259" key="1">
    <source>
        <dbReference type="PROSITE" id="PS50943"/>
    </source>
</evidence>